<dbReference type="InterPro" id="IPR018357">
    <property type="entry name" value="Hexapep_transf_CS"/>
</dbReference>
<dbReference type="STRING" id="155974.SAMN04487818_108280"/>
<dbReference type="RefSeq" id="WP_092781153.1">
    <property type="nucleotide sequence ID" value="NZ_FOGI01000008.1"/>
</dbReference>
<dbReference type="PANTHER" id="PTHR23416:SF23">
    <property type="entry name" value="ACETYLTRANSFERASE C18B11.09C-RELATED"/>
    <property type="match status" value="1"/>
</dbReference>
<accession>A0A1H9VDT1</accession>
<sequence>MLHNEWYLDSPALVEDRKHCWRQLDRFNATGPDDDDERREILLGLCAELGPGAVVLPRFQCSYGSLIRIGPRTFVNTDTLFMDDGSITLGADVRIGPRVQLLTASHPVADHERRREGWEQPLPITIGDNTWLGAGAIVCPGVQVGNNTVIAAGSVVTQTLPNQVLAAGNPARIVRQL</sequence>
<evidence type="ECO:0000259" key="5">
    <source>
        <dbReference type="SMART" id="SM01266"/>
    </source>
</evidence>
<dbReference type="Pfam" id="PF00132">
    <property type="entry name" value="Hexapep"/>
    <property type="match status" value="1"/>
</dbReference>
<protein>
    <submittedName>
        <fullName evidence="6">Maltose O-acetyltransferase</fullName>
    </submittedName>
</protein>
<evidence type="ECO:0000256" key="2">
    <source>
        <dbReference type="ARBA" id="ARBA00022679"/>
    </source>
</evidence>
<dbReference type="Pfam" id="PF12464">
    <property type="entry name" value="Mac"/>
    <property type="match status" value="1"/>
</dbReference>
<keyword evidence="2 6" id="KW-0808">Transferase</keyword>
<gene>
    <name evidence="6" type="ORF">SAMN04487818_108280</name>
</gene>
<evidence type="ECO:0000256" key="3">
    <source>
        <dbReference type="ARBA" id="ARBA00022737"/>
    </source>
</evidence>
<dbReference type="SUPFAM" id="SSF51161">
    <property type="entry name" value="Trimeric LpxA-like enzymes"/>
    <property type="match status" value="1"/>
</dbReference>
<dbReference type="InterPro" id="IPR051159">
    <property type="entry name" value="Hexapeptide_acetyltransf"/>
</dbReference>
<proteinExistence type="inferred from homology"/>
<dbReference type="PANTHER" id="PTHR23416">
    <property type="entry name" value="SIALIC ACID SYNTHASE-RELATED"/>
    <property type="match status" value="1"/>
</dbReference>
<dbReference type="Gene3D" id="2.160.10.10">
    <property type="entry name" value="Hexapeptide repeat proteins"/>
    <property type="match status" value="1"/>
</dbReference>
<dbReference type="InterPro" id="IPR024688">
    <property type="entry name" value="Mac_dom"/>
</dbReference>
<feature type="domain" description="Maltose/galactoside acetyltransferase" evidence="5">
    <location>
        <begin position="1"/>
        <end position="51"/>
    </location>
</feature>
<keyword evidence="7" id="KW-1185">Reference proteome</keyword>
<dbReference type="FunFam" id="2.160.10.10:FF:000025">
    <property type="entry name" value="Hexapeptide-repeat containing-acetyltransferase"/>
    <property type="match status" value="1"/>
</dbReference>
<dbReference type="SMART" id="SM01266">
    <property type="entry name" value="Mac"/>
    <property type="match status" value="1"/>
</dbReference>
<evidence type="ECO:0000313" key="6">
    <source>
        <dbReference type="EMBL" id="SES19711.1"/>
    </source>
</evidence>
<dbReference type="InterPro" id="IPR001451">
    <property type="entry name" value="Hexapep"/>
</dbReference>
<evidence type="ECO:0000313" key="7">
    <source>
        <dbReference type="Proteomes" id="UP000199051"/>
    </source>
</evidence>
<dbReference type="GO" id="GO:0005829">
    <property type="term" value="C:cytosol"/>
    <property type="evidence" value="ECO:0007669"/>
    <property type="project" value="TreeGrafter"/>
</dbReference>
<dbReference type="GO" id="GO:0008374">
    <property type="term" value="F:O-acyltransferase activity"/>
    <property type="evidence" value="ECO:0007669"/>
    <property type="project" value="TreeGrafter"/>
</dbReference>
<organism evidence="6 7">
    <name type="scientific">Actinokineospora terrae</name>
    <dbReference type="NCBI Taxonomy" id="155974"/>
    <lineage>
        <taxon>Bacteria</taxon>
        <taxon>Bacillati</taxon>
        <taxon>Actinomycetota</taxon>
        <taxon>Actinomycetes</taxon>
        <taxon>Pseudonocardiales</taxon>
        <taxon>Pseudonocardiaceae</taxon>
        <taxon>Actinokineospora</taxon>
    </lineage>
</organism>
<dbReference type="AlphaFoldDB" id="A0A1H9VDT1"/>
<dbReference type="PROSITE" id="PS00101">
    <property type="entry name" value="HEXAPEP_TRANSFERASES"/>
    <property type="match status" value="1"/>
</dbReference>
<dbReference type="CDD" id="cd03357">
    <property type="entry name" value="LbH_MAT_GAT"/>
    <property type="match status" value="1"/>
</dbReference>
<dbReference type="GO" id="GO:0016407">
    <property type="term" value="F:acetyltransferase activity"/>
    <property type="evidence" value="ECO:0007669"/>
    <property type="project" value="InterPro"/>
</dbReference>
<evidence type="ECO:0000256" key="4">
    <source>
        <dbReference type="ARBA" id="ARBA00023315"/>
    </source>
</evidence>
<name>A0A1H9VDT1_9PSEU</name>
<keyword evidence="3" id="KW-0677">Repeat</keyword>
<reference evidence="7" key="1">
    <citation type="submission" date="2016-10" db="EMBL/GenBank/DDBJ databases">
        <authorList>
            <person name="Varghese N."/>
            <person name="Submissions S."/>
        </authorList>
    </citation>
    <scope>NUCLEOTIDE SEQUENCE [LARGE SCALE GENOMIC DNA]</scope>
    <source>
        <strain evidence="7">DSM 44260</strain>
    </source>
</reference>
<keyword evidence="4" id="KW-0012">Acyltransferase</keyword>
<dbReference type="Proteomes" id="UP000199051">
    <property type="component" value="Unassembled WGS sequence"/>
</dbReference>
<dbReference type="EMBL" id="FOGI01000008">
    <property type="protein sequence ID" value="SES19711.1"/>
    <property type="molecule type" value="Genomic_DNA"/>
</dbReference>
<comment type="similarity">
    <text evidence="1">Belongs to the transferase hexapeptide repeat family.</text>
</comment>
<dbReference type="InterPro" id="IPR011004">
    <property type="entry name" value="Trimer_LpxA-like_sf"/>
</dbReference>
<evidence type="ECO:0000256" key="1">
    <source>
        <dbReference type="ARBA" id="ARBA00007274"/>
    </source>
</evidence>